<dbReference type="EMBL" id="KN835478">
    <property type="protein sequence ID" value="KIK37054.1"/>
    <property type="molecule type" value="Genomic_DNA"/>
</dbReference>
<evidence type="ECO:0000256" key="7">
    <source>
        <dbReference type="SAM" id="MobiDB-lite"/>
    </source>
</evidence>
<evidence type="ECO:0000256" key="6">
    <source>
        <dbReference type="RuleBase" id="RU003945"/>
    </source>
</evidence>
<feature type="region of interest" description="Disordered" evidence="7">
    <location>
        <begin position="68"/>
        <end position="89"/>
    </location>
</feature>
<dbReference type="HOGENOM" id="CLU_029282_6_1_1"/>
<evidence type="ECO:0000256" key="5">
    <source>
        <dbReference type="ARBA" id="ARBA00023136"/>
    </source>
</evidence>
<dbReference type="InParanoid" id="A0A0D0AFZ8"/>
<evidence type="ECO:0000313" key="10">
    <source>
        <dbReference type="EMBL" id="KIK37054.1"/>
    </source>
</evidence>
<evidence type="ECO:0000256" key="8">
    <source>
        <dbReference type="SAM" id="Phobius"/>
    </source>
</evidence>
<dbReference type="PANTHER" id="PTHR12428:SF65">
    <property type="entry name" value="CYTOCHROME C OXIDASE ASSEMBLY PROTEIN COX18, MITOCHONDRIAL"/>
    <property type="match status" value="1"/>
</dbReference>
<dbReference type="Pfam" id="PF02096">
    <property type="entry name" value="60KD_IMP"/>
    <property type="match status" value="1"/>
</dbReference>
<comment type="similarity">
    <text evidence="2 6">Belongs to the OXA1/ALB3/YidC family.</text>
</comment>
<gene>
    <name evidence="10" type="ORF">CY34DRAFT_478960</name>
</gene>
<organism evidence="10 11">
    <name type="scientific">Suillus luteus UH-Slu-Lm8-n1</name>
    <dbReference type="NCBI Taxonomy" id="930992"/>
    <lineage>
        <taxon>Eukaryota</taxon>
        <taxon>Fungi</taxon>
        <taxon>Dikarya</taxon>
        <taxon>Basidiomycota</taxon>
        <taxon>Agaricomycotina</taxon>
        <taxon>Agaricomycetes</taxon>
        <taxon>Agaricomycetidae</taxon>
        <taxon>Boletales</taxon>
        <taxon>Suillineae</taxon>
        <taxon>Suillaceae</taxon>
        <taxon>Suillus</taxon>
    </lineage>
</organism>
<dbReference type="AlphaFoldDB" id="A0A0D0AFZ8"/>
<dbReference type="GO" id="GO:0032979">
    <property type="term" value="P:protein insertion into mitochondrial inner membrane from matrix"/>
    <property type="evidence" value="ECO:0007669"/>
    <property type="project" value="TreeGrafter"/>
</dbReference>
<dbReference type="InterPro" id="IPR001708">
    <property type="entry name" value="YidC/ALB3/OXA1/COX18"/>
</dbReference>
<accession>A0A0D0AFZ8</accession>
<dbReference type="FunCoup" id="A0A0D0AFZ8">
    <property type="interactions" value="347"/>
</dbReference>
<comment type="subcellular location">
    <subcellularLocation>
        <location evidence="1 6">Membrane</location>
        <topology evidence="1 6">Multi-pass membrane protein</topology>
    </subcellularLocation>
</comment>
<feature type="transmembrane region" description="Helical" evidence="8">
    <location>
        <begin position="173"/>
        <end position="193"/>
    </location>
</feature>
<sequence length="424" mass="46992">MLLPSTVRVGIRLSPRVSGTRIWTQASQNQARLLTLTHSKITPRVLSSQRIPHARNFWWSKSAIPGQQPESAVESAPDSSSEISPASVDLEPETAVNTATLELDSAPIPGTTVQDSLTAVGESGAGIDIPAFGTAIPPLQYGDLAELGLTGWSPAGIIRWSFELLQVSSGMPWFYTIIAGTILWRVIILPANIMNLRNSSRLLPYTDQLQAMTAEWKSVNTSDRLALQRISLKRQKIYEQAGARVLPSIIMPFVQIPVTLGLFLAVRKMTMLPVEQLKQSGVFFLPDLTMADPYYILPILSTVAINIQMSVMKGDVNFAERPDMAHLMNYMRIFSFMTVPLMGSLPSGLWLSILTGVVVSCLQSFILQRATVRRWLNITPRVEPKVKPPTMMESMLYAKSWYISKRGEITAARAQAAKTQRRLK</sequence>
<feature type="domain" description="Membrane insertase YidC/Oxa/ALB C-terminal" evidence="9">
    <location>
        <begin position="173"/>
        <end position="369"/>
    </location>
</feature>
<name>A0A0D0AFZ8_9AGAM</name>
<dbReference type="PANTHER" id="PTHR12428">
    <property type="entry name" value="OXA1"/>
    <property type="match status" value="1"/>
</dbReference>
<dbReference type="InterPro" id="IPR028055">
    <property type="entry name" value="YidC/Oxa/ALB_C"/>
</dbReference>
<keyword evidence="4 8" id="KW-1133">Transmembrane helix</keyword>
<evidence type="ECO:0000256" key="4">
    <source>
        <dbReference type="ARBA" id="ARBA00022989"/>
    </source>
</evidence>
<dbReference type="OrthoDB" id="2148490at2759"/>
<dbReference type="Proteomes" id="UP000054485">
    <property type="component" value="Unassembled WGS sequence"/>
</dbReference>
<dbReference type="STRING" id="930992.A0A0D0AFZ8"/>
<keyword evidence="3 6" id="KW-0812">Transmembrane</keyword>
<evidence type="ECO:0000313" key="11">
    <source>
        <dbReference type="Proteomes" id="UP000054485"/>
    </source>
</evidence>
<reference evidence="11" key="2">
    <citation type="submission" date="2015-01" db="EMBL/GenBank/DDBJ databases">
        <title>Evolutionary Origins and Diversification of the Mycorrhizal Mutualists.</title>
        <authorList>
            <consortium name="DOE Joint Genome Institute"/>
            <consortium name="Mycorrhizal Genomics Consortium"/>
            <person name="Kohler A."/>
            <person name="Kuo A."/>
            <person name="Nagy L.G."/>
            <person name="Floudas D."/>
            <person name="Copeland A."/>
            <person name="Barry K.W."/>
            <person name="Cichocki N."/>
            <person name="Veneault-Fourrey C."/>
            <person name="LaButti K."/>
            <person name="Lindquist E.A."/>
            <person name="Lipzen A."/>
            <person name="Lundell T."/>
            <person name="Morin E."/>
            <person name="Murat C."/>
            <person name="Riley R."/>
            <person name="Ohm R."/>
            <person name="Sun H."/>
            <person name="Tunlid A."/>
            <person name="Henrissat B."/>
            <person name="Grigoriev I.V."/>
            <person name="Hibbett D.S."/>
            <person name="Martin F."/>
        </authorList>
    </citation>
    <scope>NUCLEOTIDE SEQUENCE [LARGE SCALE GENOMIC DNA]</scope>
    <source>
        <strain evidence="11">UH-Slu-Lm8-n1</strain>
    </source>
</reference>
<evidence type="ECO:0000256" key="2">
    <source>
        <dbReference type="ARBA" id="ARBA00009877"/>
    </source>
</evidence>
<dbReference type="GO" id="GO:0005743">
    <property type="term" value="C:mitochondrial inner membrane"/>
    <property type="evidence" value="ECO:0007669"/>
    <property type="project" value="TreeGrafter"/>
</dbReference>
<protein>
    <recommendedName>
        <fullName evidence="9">Membrane insertase YidC/Oxa/ALB C-terminal domain-containing protein</fullName>
    </recommendedName>
</protein>
<reference evidence="10 11" key="1">
    <citation type="submission" date="2014-04" db="EMBL/GenBank/DDBJ databases">
        <authorList>
            <consortium name="DOE Joint Genome Institute"/>
            <person name="Kuo A."/>
            <person name="Ruytinx J."/>
            <person name="Rineau F."/>
            <person name="Colpaert J."/>
            <person name="Kohler A."/>
            <person name="Nagy L.G."/>
            <person name="Floudas D."/>
            <person name="Copeland A."/>
            <person name="Barry K.W."/>
            <person name="Cichocki N."/>
            <person name="Veneault-Fourrey C."/>
            <person name="LaButti K."/>
            <person name="Lindquist E.A."/>
            <person name="Lipzen A."/>
            <person name="Lundell T."/>
            <person name="Morin E."/>
            <person name="Murat C."/>
            <person name="Sun H."/>
            <person name="Tunlid A."/>
            <person name="Henrissat B."/>
            <person name="Grigoriev I.V."/>
            <person name="Hibbett D.S."/>
            <person name="Martin F."/>
            <person name="Nordberg H.P."/>
            <person name="Cantor M.N."/>
            <person name="Hua S.X."/>
        </authorList>
    </citation>
    <scope>NUCLEOTIDE SEQUENCE [LARGE SCALE GENOMIC DNA]</scope>
    <source>
        <strain evidence="10 11">UH-Slu-Lm8-n1</strain>
    </source>
</reference>
<evidence type="ECO:0000256" key="1">
    <source>
        <dbReference type="ARBA" id="ARBA00004141"/>
    </source>
</evidence>
<dbReference type="CDD" id="cd20069">
    <property type="entry name" value="5TM_Oxa1-like"/>
    <property type="match status" value="1"/>
</dbReference>
<evidence type="ECO:0000259" key="9">
    <source>
        <dbReference type="Pfam" id="PF02096"/>
    </source>
</evidence>
<feature type="transmembrane region" description="Helical" evidence="8">
    <location>
        <begin position="243"/>
        <end position="266"/>
    </location>
</feature>
<keyword evidence="5 8" id="KW-0472">Membrane</keyword>
<proteinExistence type="inferred from homology"/>
<feature type="transmembrane region" description="Helical" evidence="8">
    <location>
        <begin position="349"/>
        <end position="367"/>
    </location>
</feature>
<evidence type="ECO:0000256" key="3">
    <source>
        <dbReference type="ARBA" id="ARBA00022692"/>
    </source>
</evidence>
<dbReference type="GO" id="GO:0032977">
    <property type="term" value="F:membrane insertase activity"/>
    <property type="evidence" value="ECO:0007669"/>
    <property type="project" value="InterPro"/>
</dbReference>
<keyword evidence="11" id="KW-1185">Reference proteome</keyword>